<keyword evidence="12" id="KW-1185">Reference proteome</keyword>
<comment type="subcellular location">
    <subcellularLocation>
        <location evidence="2">Chromosome</location>
        <location evidence="2">Centromere</location>
        <location evidence="2">Kinetochore</location>
    </subcellularLocation>
    <subcellularLocation>
        <location evidence="1">Nucleus</location>
    </subcellularLocation>
</comment>
<keyword evidence="4" id="KW-0995">Kinetochore</keyword>
<evidence type="ECO:0000313" key="12">
    <source>
        <dbReference type="Proteomes" id="UP000241462"/>
    </source>
</evidence>
<evidence type="ECO:0000256" key="9">
    <source>
        <dbReference type="SAM" id="MobiDB-lite"/>
    </source>
</evidence>
<dbReference type="Pfam" id="PF05837">
    <property type="entry name" value="CENP-H"/>
    <property type="match status" value="1"/>
</dbReference>
<evidence type="ECO:0000256" key="1">
    <source>
        <dbReference type="ARBA" id="ARBA00004123"/>
    </source>
</evidence>
<evidence type="ECO:0000256" key="8">
    <source>
        <dbReference type="SAM" id="Coils"/>
    </source>
</evidence>
<evidence type="ECO:0000256" key="3">
    <source>
        <dbReference type="ARBA" id="ARBA00022454"/>
    </source>
</evidence>
<dbReference type="Proteomes" id="UP000241462">
    <property type="component" value="Unassembled WGS sequence"/>
</dbReference>
<dbReference type="InterPro" id="IPR008426">
    <property type="entry name" value="CENP-H_C"/>
</dbReference>
<keyword evidence="6" id="KW-0137">Centromere</keyword>
<dbReference type="AlphaFoldDB" id="A0A2T2ZV90"/>
<dbReference type="EMBL" id="KZ678646">
    <property type="protein sequence ID" value="PSR77668.1"/>
    <property type="molecule type" value="Genomic_DNA"/>
</dbReference>
<dbReference type="InterPro" id="IPR040034">
    <property type="entry name" value="CENP-H"/>
</dbReference>
<dbReference type="OrthoDB" id="2274804at2759"/>
<dbReference type="STRING" id="2025994.A0A2T2ZV90"/>
<feature type="domain" description="Centromere protein H C-terminal" evidence="10">
    <location>
        <begin position="27"/>
        <end position="228"/>
    </location>
</feature>
<dbReference type="PANTHER" id="PTHR48122:SF1">
    <property type="entry name" value="CENTROMERE PROTEIN H"/>
    <property type="match status" value="1"/>
</dbReference>
<evidence type="ECO:0000256" key="4">
    <source>
        <dbReference type="ARBA" id="ARBA00022838"/>
    </source>
</evidence>
<keyword evidence="3" id="KW-0158">Chromosome</keyword>
<evidence type="ECO:0000256" key="2">
    <source>
        <dbReference type="ARBA" id="ARBA00004629"/>
    </source>
</evidence>
<dbReference type="GO" id="GO:0007052">
    <property type="term" value="P:mitotic spindle organization"/>
    <property type="evidence" value="ECO:0007669"/>
    <property type="project" value="TreeGrafter"/>
</dbReference>
<reference evidence="11 12" key="1">
    <citation type="journal article" date="2018" name="Mycol. Prog.">
        <title>Coniella lustricola, a new species from submerged detritus.</title>
        <authorList>
            <person name="Raudabaugh D.B."/>
            <person name="Iturriaga T."/>
            <person name="Carver A."/>
            <person name="Mondo S."/>
            <person name="Pangilinan J."/>
            <person name="Lipzen A."/>
            <person name="He G."/>
            <person name="Amirebrahimi M."/>
            <person name="Grigoriev I.V."/>
            <person name="Miller A.N."/>
        </authorList>
    </citation>
    <scope>NUCLEOTIDE SEQUENCE [LARGE SCALE GENOMIC DNA]</scope>
    <source>
        <strain evidence="11 12">B22-T-1</strain>
    </source>
</reference>
<dbReference type="GO" id="GO:0000776">
    <property type="term" value="C:kinetochore"/>
    <property type="evidence" value="ECO:0007669"/>
    <property type="project" value="UniProtKB-KW"/>
</dbReference>
<dbReference type="PANTHER" id="PTHR48122">
    <property type="entry name" value="CENTROMERE PROTEIN H"/>
    <property type="match status" value="1"/>
</dbReference>
<name>A0A2T2ZV90_9PEZI</name>
<feature type="region of interest" description="Disordered" evidence="9">
    <location>
        <begin position="1"/>
        <end position="22"/>
    </location>
</feature>
<evidence type="ECO:0000256" key="7">
    <source>
        <dbReference type="ARBA" id="ARBA00025735"/>
    </source>
</evidence>
<sequence length="228" mass="25375">MADIQMPDAPGKDSFTDKTPSFSDQEEEILHLFDKVQKLELEVALAKARVQLANAEDEAEVSQAREQLLEAMALYNLRNRVVSNVLIANPILKSIHNSTYASPIEEDLLRWLRIRDETAQAITSQSTSLSTVLAELTQVESETLRLAQQNRNLAAEVLQLAKEADLDRERAMTNDPAAMNEIKTLEARLRASKQRWRVIKATAAGIVAGSGVDWVADAELRDVVLDPE</sequence>
<dbReference type="GO" id="GO:0043515">
    <property type="term" value="F:kinetochore binding"/>
    <property type="evidence" value="ECO:0007669"/>
    <property type="project" value="TreeGrafter"/>
</dbReference>
<evidence type="ECO:0000259" key="10">
    <source>
        <dbReference type="Pfam" id="PF05837"/>
    </source>
</evidence>
<dbReference type="GO" id="GO:0051382">
    <property type="term" value="P:kinetochore assembly"/>
    <property type="evidence" value="ECO:0007669"/>
    <property type="project" value="InterPro"/>
</dbReference>
<dbReference type="GO" id="GO:0005634">
    <property type="term" value="C:nucleus"/>
    <property type="evidence" value="ECO:0007669"/>
    <property type="project" value="UniProtKB-SubCell"/>
</dbReference>
<dbReference type="InParanoid" id="A0A2T2ZV90"/>
<keyword evidence="5" id="KW-0539">Nucleus</keyword>
<gene>
    <name evidence="11" type="ORF">BD289DRAFT_456599</name>
</gene>
<evidence type="ECO:0000313" key="11">
    <source>
        <dbReference type="EMBL" id="PSR77668.1"/>
    </source>
</evidence>
<dbReference type="GO" id="GO:0007059">
    <property type="term" value="P:chromosome segregation"/>
    <property type="evidence" value="ECO:0007669"/>
    <property type="project" value="TreeGrafter"/>
</dbReference>
<evidence type="ECO:0000256" key="6">
    <source>
        <dbReference type="ARBA" id="ARBA00023328"/>
    </source>
</evidence>
<proteinExistence type="inferred from homology"/>
<keyword evidence="8" id="KW-0175">Coiled coil</keyword>
<organism evidence="11 12">
    <name type="scientific">Coniella lustricola</name>
    <dbReference type="NCBI Taxonomy" id="2025994"/>
    <lineage>
        <taxon>Eukaryota</taxon>
        <taxon>Fungi</taxon>
        <taxon>Dikarya</taxon>
        <taxon>Ascomycota</taxon>
        <taxon>Pezizomycotina</taxon>
        <taxon>Sordariomycetes</taxon>
        <taxon>Sordariomycetidae</taxon>
        <taxon>Diaporthales</taxon>
        <taxon>Schizoparmaceae</taxon>
        <taxon>Coniella</taxon>
    </lineage>
</organism>
<comment type="similarity">
    <text evidence="7">Belongs to the CENP-H/MCM16 family.</text>
</comment>
<evidence type="ECO:0000256" key="5">
    <source>
        <dbReference type="ARBA" id="ARBA00023242"/>
    </source>
</evidence>
<feature type="coiled-coil region" evidence="8">
    <location>
        <begin position="22"/>
        <end position="74"/>
    </location>
</feature>
<protein>
    <submittedName>
        <fullName evidence="11">Centromere protein H (CENP-H)-domain-containing protein</fullName>
    </submittedName>
</protein>
<accession>A0A2T2ZV90</accession>